<dbReference type="HOGENOM" id="CLU_1741216_0_0_1"/>
<sequence>MERSFHPGSCLFLREDLQSGSIGGSGRLDSVHLNPNHSYPPSRTRPGSSEGTDGAHCMGVELWRIPPTSYSPIVVIITMIIITITIIIIHHDGVPLFASSREETDERYKATDSGDGTQTLSDHHVHLGARSAERHTYRRQTAVHLCSLTE</sequence>
<evidence type="ECO:0000256" key="1">
    <source>
        <dbReference type="SAM" id="MobiDB-lite"/>
    </source>
</evidence>
<feature type="region of interest" description="Disordered" evidence="1">
    <location>
        <begin position="24"/>
        <end position="53"/>
    </location>
</feature>
<dbReference type="AlphaFoldDB" id="S7ZXU5"/>
<proteinExistence type="predicted"/>
<name>S7ZXU5_PENO1</name>
<dbReference type="Proteomes" id="UP000019376">
    <property type="component" value="Unassembled WGS sequence"/>
</dbReference>
<evidence type="ECO:0000313" key="4">
    <source>
        <dbReference type="Proteomes" id="UP000019376"/>
    </source>
</evidence>
<feature type="compositionally biased region" description="Polar residues" evidence="1">
    <location>
        <begin position="33"/>
        <end position="51"/>
    </location>
</feature>
<accession>S7ZXU5</accession>
<keyword evidence="4" id="KW-1185">Reference proteome</keyword>
<reference evidence="3 4" key="1">
    <citation type="journal article" date="2013" name="PLoS ONE">
        <title>Genomic and secretomic analyses reveal unique features of the lignocellulolytic enzyme system of Penicillium decumbens.</title>
        <authorList>
            <person name="Liu G."/>
            <person name="Zhang L."/>
            <person name="Wei X."/>
            <person name="Zou G."/>
            <person name="Qin Y."/>
            <person name="Ma L."/>
            <person name="Li J."/>
            <person name="Zheng H."/>
            <person name="Wang S."/>
            <person name="Wang C."/>
            <person name="Xun L."/>
            <person name="Zhao G.-P."/>
            <person name="Zhou Z."/>
            <person name="Qu Y."/>
        </authorList>
    </citation>
    <scope>NUCLEOTIDE SEQUENCE [LARGE SCALE GENOMIC DNA]</scope>
    <source>
        <strain evidence="4">114-2 / CGMCC 5302</strain>
    </source>
</reference>
<keyword evidence="2" id="KW-0472">Membrane</keyword>
<keyword evidence="2" id="KW-0812">Transmembrane</keyword>
<keyword evidence="2" id="KW-1133">Transmembrane helix</keyword>
<gene>
    <name evidence="3" type="ORF">PDE_08583</name>
</gene>
<organism evidence="3 4">
    <name type="scientific">Penicillium oxalicum (strain 114-2 / CGMCC 5302)</name>
    <name type="common">Penicillium decumbens</name>
    <dbReference type="NCBI Taxonomy" id="933388"/>
    <lineage>
        <taxon>Eukaryota</taxon>
        <taxon>Fungi</taxon>
        <taxon>Dikarya</taxon>
        <taxon>Ascomycota</taxon>
        <taxon>Pezizomycotina</taxon>
        <taxon>Eurotiomycetes</taxon>
        <taxon>Eurotiomycetidae</taxon>
        <taxon>Eurotiales</taxon>
        <taxon>Aspergillaceae</taxon>
        <taxon>Penicillium</taxon>
    </lineage>
</organism>
<evidence type="ECO:0000256" key="2">
    <source>
        <dbReference type="SAM" id="Phobius"/>
    </source>
</evidence>
<protein>
    <submittedName>
        <fullName evidence="3">Uncharacterized protein</fullName>
    </submittedName>
</protein>
<evidence type="ECO:0000313" key="3">
    <source>
        <dbReference type="EMBL" id="EPS33621.1"/>
    </source>
</evidence>
<feature type="transmembrane region" description="Helical" evidence="2">
    <location>
        <begin position="70"/>
        <end position="89"/>
    </location>
</feature>
<dbReference type="EMBL" id="KB644415">
    <property type="protein sequence ID" value="EPS33621.1"/>
    <property type="molecule type" value="Genomic_DNA"/>
</dbReference>